<dbReference type="EMBL" id="GBXM01074427">
    <property type="protein sequence ID" value="JAH34150.1"/>
    <property type="molecule type" value="Transcribed_RNA"/>
</dbReference>
<reference evidence="1" key="1">
    <citation type="submission" date="2014-11" db="EMBL/GenBank/DDBJ databases">
        <authorList>
            <person name="Amaro Gonzalez C."/>
        </authorList>
    </citation>
    <scope>NUCLEOTIDE SEQUENCE</scope>
</reference>
<reference evidence="1" key="2">
    <citation type="journal article" date="2015" name="Fish Shellfish Immunol.">
        <title>Early steps in the European eel (Anguilla anguilla)-Vibrio vulnificus interaction in the gills: Role of the RtxA13 toxin.</title>
        <authorList>
            <person name="Callol A."/>
            <person name="Pajuelo D."/>
            <person name="Ebbesson L."/>
            <person name="Teles M."/>
            <person name="MacKenzie S."/>
            <person name="Amaro C."/>
        </authorList>
    </citation>
    <scope>NUCLEOTIDE SEQUENCE</scope>
</reference>
<dbReference type="AlphaFoldDB" id="A0A0E9S0G0"/>
<organism evidence="1">
    <name type="scientific">Anguilla anguilla</name>
    <name type="common">European freshwater eel</name>
    <name type="synonym">Muraena anguilla</name>
    <dbReference type="NCBI Taxonomy" id="7936"/>
    <lineage>
        <taxon>Eukaryota</taxon>
        <taxon>Metazoa</taxon>
        <taxon>Chordata</taxon>
        <taxon>Craniata</taxon>
        <taxon>Vertebrata</taxon>
        <taxon>Euteleostomi</taxon>
        <taxon>Actinopterygii</taxon>
        <taxon>Neopterygii</taxon>
        <taxon>Teleostei</taxon>
        <taxon>Anguilliformes</taxon>
        <taxon>Anguillidae</taxon>
        <taxon>Anguilla</taxon>
    </lineage>
</organism>
<sequence length="29" mass="3200">MFNLRLPGSCYNVMLYAGVTQRTISIGGH</sequence>
<evidence type="ECO:0000313" key="1">
    <source>
        <dbReference type="EMBL" id="JAH34150.1"/>
    </source>
</evidence>
<proteinExistence type="predicted"/>
<name>A0A0E9S0G0_ANGAN</name>
<protein>
    <submittedName>
        <fullName evidence="1">Uncharacterized protein</fullName>
    </submittedName>
</protein>
<accession>A0A0E9S0G0</accession>